<evidence type="ECO:0000313" key="2">
    <source>
        <dbReference type="EMBL" id="MBS4213505.1"/>
    </source>
</evidence>
<reference evidence="2" key="1">
    <citation type="submission" date="2021-05" db="EMBL/GenBank/DDBJ databases">
        <title>Novel Bacillus species.</title>
        <authorList>
            <person name="Liu G."/>
        </authorList>
    </citation>
    <scope>NUCLEOTIDE SEQUENCE</scope>
    <source>
        <strain evidence="2">FJAT-49825</strain>
    </source>
</reference>
<organism evidence="2 3">
    <name type="scientific">Neobacillus rhizophilus</name>
    <dbReference type="NCBI Taxonomy" id="2833579"/>
    <lineage>
        <taxon>Bacteria</taxon>
        <taxon>Bacillati</taxon>
        <taxon>Bacillota</taxon>
        <taxon>Bacilli</taxon>
        <taxon>Bacillales</taxon>
        <taxon>Bacillaceae</taxon>
        <taxon>Neobacillus</taxon>
    </lineage>
</organism>
<accession>A0A942U2P4</accession>
<feature type="transmembrane region" description="Helical" evidence="1">
    <location>
        <begin position="31"/>
        <end position="50"/>
    </location>
</feature>
<feature type="transmembrane region" description="Helical" evidence="1">
    <location>
        <begin position="57"/>
        <end position="79"/>
    </location>
</feature>
<dbReference type="AlphaFoldDB" id="A0A942U2P4"/>
<sequence>MKYLAVPALIIILALFTFALGGSFVVAMPFLSVISISIMLILCFLVVHFIKRDEKRLLIYWLLISTIPGLMVIIALKFYGADSFLSWDLMLWDLIIPMAVSASQWLFIMIKNRL</sequence>
<keyword evidence="1" id="KW-0472">Membrane</keyword>
<keyword evidence="3" id="KW-1185">Reference proteome</keyword>
<dbReference type="Proteomes" id="UP000679749">
    <property type="component" value="Unassembled WGS sequence"/>
</dbReference>
<dbReference type="RefSeq" id="WP_213118054.1">
    <property type="nucleotide sequence ID" value="NZ_JAGYPF010000003.1"/>
</dbReference>
<keyword evidence="1" id="KW-0812">Transmembrane</keyword>
<protein>
    <submittedName>
        <fullName evidence="2">Uncharacterized protein</fullName>
    </submittedName>
</protein>
<feature type="transmembrane region" description="Helical" evidence="1">
    <location>
        <begin position="91"/>
        <end position="110"/>
    </location>
</feature>
<evidence type="ECO:0000256" key="1">
    <source>
        <dbReference type="SAM" id="Phobius"/>
    </source>
</evidence>
<evidence type="ECO:0000313" key="3">
    <source>
        <dbReference type="Proteomes" id="UP000679749"/>
    </source>
</evidence>
<comment type="caution">
    <text evidence="2">The sequence shown here is derived from an EMBL/GenBank/DDBJ whole genome shotgun (WGS) entry which is preliminary data.</text>
</comment>
<keyword evidence="1" id="KW-1133">Transmembrane helix</keyword>
<name>A0A942U2P4_9BACI</name>
<gene>
    <name evidence="2" type="ORF">KHA99_13710</name>
</gene>
<proteinExistence type="predicted"/>
<dbReference type="EMBL" id="JAGYPF010000003">
    <property type="protein sequence ID" value="MBS4213505.1"/>
    <property type="molecule type" value="Genomic_DNA"/>
</dbReference>